<dbReference type="Gene3D" id="3.10.20.30">
    <property type="match status" value="1"/>
</dbReference>
<dbReference type="EMBL" id="LT670849">
    <property type="protein sequence ID" value="SHN84618.1"/>
    <property type="molecule type" value="Genomic_DNA"/>
</dbReference>
<feature type="domain" description="FAD-binding FR-type" evidence="2">
    <location>
        <begin position="350"/>
        <end position="452"/>
    </location>
</feature>
<sequence length="703" mass="77419">MSHSGRTGLPFASVRGEVMKDDVSSPWHEGELTIQRSVGVAEQMDARGRIRLRKFLLEQHREFFPLLPFVVLGAVDPDGEVWATLRAGPPGFLTSPDPKILSFRLKRDVDDPADIGTNDGDSVGVLGIDLSTRRRNRLNGIIRRSDAESFSLEVIQSFGNCPRYIQRRNPILIRDIDARGKFPPQILSSLINGRAREIITQADTFFVASYIDAKDGSRQVDVSHRGGKPGFVRLDEDGTFTIPDFNGNLFFNTLGNFLINPKAGLLFVDFLTGDELQLTGEAKVLLGSPEITAFQGAERIWQFRARQVIYRPDGLPLRWSLEGGGASPNSLMTGDWHEAKKRLRASELPNSWRVFRVAHIKDETALVRSLELEPTDGGGLLRHLAGQHIPIRIQLAGSEVPLVRTYTLSVPPSENKYRISVKRDGIVSRYLHQLNVDDTIEVRAPAGGFTIDATQDRPAVLLAAGIGITPMLAMVRHLVDENARTQHVRQAWLFQSARRKDELAFSGEIAGTIGVSKGYAKYISVLSDPDAVAGKDADHVGRIDLALLKRVLPFDDYDFYLCGPSSFMQETYDGLRRLKIADERIHAEAFGPSSLRRSTDKPTSRSIEVPATDPTRVIFGESGKEARWHPGTGTLLELAEDRGLSPSYGCRSGNCGTCSVKILKGTVAYLMEPSFPVPVGEALICCSIPGQTPGEDPSLHLAV</sequence>
<name>A0A1M7UNT2_9BRAD</name>
<dbReference type="SUPFAM" id="SSF52343">
    <property type="entry name" value="Ferredoxin reductase-like, C-terminal NADP-linked domain"/>
    <property type="match status" value="1"/>
</dbReference>
<dbReference type="PROSITE" id="PS51085">
    <property type="entry name" value="2FE2S_FER_2"/>
    <property type="match status" value="1"/>
</dbReference>
<dbReference type="InterPro" id="IPR012675">
    <property type="entry name" value="Beta-grasp_dom_sf"/>
</dbReference>
<dbReference type="GO" id="GO:0016491">
    <property type="term" value="F:oxidoreductase activity"/>
    <property type="evidence" value="ECO:0007669"/>
    <property type="project" value="InterPro"/>
</dbReference>
<keyword evidence="4" id="KW-1185">Reference proteome</keyword>
<protein>
    <recommendedName>
        <fullName evidence="5">FAD-binding oxidoreductase</fullName>
    </recommendedName>
</protein>
<dbReference type="InterPro" id="IPR006058">
    <property type="entry name" value="2Fe2S_fd_BS"/>
</dbReference>
<dbReference type="PROSITE" id="PS00197">
    <property type="entry name" value="2FE2S_FER_1"/>
    <property type="match status" value="1"/>
</dbReference>
<evidence type="ECO:0008006" key="5">
    <source>
        <dbReference type="Google" id="ProtNLM"/>
    </source>
</evidence>
<dbReference type="Proteomes" id="UP000184096">
    <property type="component" value="Chromosome I"/>
</dbReference>
<dbReference type="PANTHER" id="PTHR42815:SF2">
    <property type="entry name" value="FAD-BINDING, PUTATIVE (AFU_ORTHOLOGUE AFUA_6G07600)-RELATED"/>
    <property type="match status" value="1"/>
</dbReference>
<gene>
    <name evidence="3" type="ORF">SAMN05444170_5962</name>
</gene>
<dbReference type="InterPro" id="IPR008333">
    <property type="entry name" value="Cbr1-like_FAD-bd_dom"/>
</dbReference>
<dbReference type="AlphaFoldDB" id="A0A1M7UNT2"/>
<dbReference type="InterPro" id="IPR012349">
    <property type="entry name" value="Split_barrel_FMN-bd"/>
</dbReference>
<evidence type="ECO:0000313" key="4">
    <source>
        <dbReference type="Proteomes" id="UP000184096"/>
    </source>
</evidence>
<dbReference type="InterPro" id="IPR017927">
    <property type="entry name" value="FAD-bd_FR_type"/>
</dbReference>
<dbReference type="InterPro" id="IPR017938">
    <property type="entry name" value="Riboflavin_synthase-like_b-brl"/>
</dbReference>
<dbReference type="SUPFAM" id="SSF63380">
    <property type="entry name" value="Riboflavin synthase domain-like"/>
    <property type="match status" value="1"/>
</dbReference>
<dbReference type="PANTHER" id="PTHR42815">
    <property type="entry name" value="FAD-BINDING, PUTATIVE (AFU_ORTHOLOGUE AFUA_6G07600)-RELATED"/>
    <property type="match status" value="1"/>
</dbReference>
<dbReference type="CDD" id="cd06184">
    <property type="entry name" value="flavohem_like_fad_nad_binding"/>
    <property type="match status" value="1"/>
</dbReference>
<evidence type="ECO:0000259" key="2">
    <source>
        <dbReference type="PROSITE" id="PS51384"/>
    </source>
</evidence>
<accession>A0A1M7UNT2</accession>
<dbReference type="CDD" id="cd00207">
    <property type="entry name" value="fer2"/>
    <property type="match status" value="1"/>
</dbReference>
<dbReference type="InterPro" id="IPR001433">
    <property type="entry name" value="OxRdtase_FAD/NAD-bd"/>
</dbReference>
<organism evidence="3 4">
    <name type="scientific">Bradyrhizobium erythrophlei</name>
    <dbReference type="NCBI Taxonomy" id="1437360"/>
    <lineage>
        <taxon>Bacteria</taxon>
        <taxon>Pseudomonadati</taxon>
        <taxon>Pseudomonadota</taxon>
        <taxon>Alphaproteobacteria</taxon>
        <taxon>Hyphomicrobiales</taxon>
        <taxon>Nitrobacteraceae</taxon>
        <taxon>Bradyrhizobium</taxon>
    </lineage>
</organism>
<dbReference type="SUPFAM" id="SSF50475">
    <property type="entry name" value="FMN-binding split barrel"/>
    <property type="match status" value="1"/>
</dbReference>
<dbReference type="Gene3D" id="3.40.50.80">
    <property type="entry name" value="Nucleotide-binding domain of ferredoxin-NADP reductase (FNR) module"/>
    <property type="match status" value="1"/>
</dbReference>
<dbReference type="Pfam" id="PF00970">
    <property type="entry name" value="FAD_binding_6"/>
    <property type="match status" value="1"/>
</dbReference>
<reference evidence="4" key="1">
    <citation type="submission" date="2016-11" db="EMBL/GenBank/DDBJ databases">
        <authorList>
            <person name="Varghese N."/>
            <person name="Submissions S."/>
        </authorList>
    </citation>
    <scope>NUCLEOTIDE SEQUENCE [LARGE SCALE GENOMIC DNA]</scope>
    <source>
        <strain evidence="4">GAS401</strain>
    </source>
</reference>
<dbReference type="PROSITE" id="PS51384">
    <property type="entry name" value="FAD_FR"/>
    <property type="match status" value="1"/>
</dbReference>
<dbReference type="Gene3D" id="2.40.30.10">
    <property type="entry name" value="Translation factors"/>
    <property type="match status" value="1"/>
</dbReference>
<dbReference type="InterPro" id="IPR039261">
    <property type="entry name" value="FNR_nucleotide-bd"/>
</dbReference>
<dbReference type="GO" id="GO:0051537">
    <property type="term" value="F:2 iron, 2 sulfur cluster binding"/>
    <property type="evidence" value="ECO:0007669"/>
    <property type="project" value="InterPro"/>
</dbReference>
<dbReference type="PRINTS" id="PR00410">
    <property type="entry name" value="PHEHYDRXLASE"/>
</dbReference>
<dbReference type="InterPro" id="IPR001041">
    <property type="entry name" value="2Fe-2S_ferredoxin-type"/>
</dbReference>
<dbReference type="Pfam" id="PF00111">
    <property type="entry name" value="Fer2"/>
    <property type="match status" value="1"/>
</dbReference>
<dbReference type="Pfam" id="PF00175">
    <property type="entry name" value="NAD_binding_1"/>
    <property type="match status" value="1"/>
</dbReference>
<dbReference type="OrthoDB" id="9786134at2"/>
<dbReference type="InterPro" id="IPR036010">
    <property type="entry name" value="2Fe-2S_ferredoxin-like_sf"/>
</dbReference>
<evidence type="ECO:0000259" key="1">
    <source>
        <dbReference type="PROSITE" id="PS51085"/>
    </source>
</evidence>
<evidence type="ECO:0000313" key="3">
    <source>
        <dbReference type="EMBL" id="SHN84618.1"/>
    </source>
</evidence>
<dbReference type="Gene3D" id="2.30.110.10">
    <property type="entry name" value="Electron Transport, Fmn-binding Protein, Chain A"/>
    <property type="match status" value="1"/>
</dbReference>
<dbReference type="SUPFAM" id="SSF54292">
    <property type="entry name" value="2Fe-2S ferredoxin-like"/>
    <property type="match status" value="1"/>
</dbReference>
<feature type="domain" description="2Fe-2S ferredoxin-type" evidence="1">
    <location>
        <begin position="615"/>
        <end position="703"/>
    </location>
</feature>
<proteinExistence type="predicted"/>